<dbReference type="InParanoid" id="A0A194WZP5"/>
<evidence type="ECO:0000313" key="1">
    <source>
        <dbReference type="EMBL" id="KUJ13087.1"/>
    </source>
</evidence>
<dbReference type="KEGG" id="psco:LY89DRAFT_756450"/>
<gene>
    <name evidence="1" type="ORF">LY89DRAFT_756450</name>
</gene>
<organism evidence="1 2">
    <name type="scientific">Mollisia scopiformis</name>
    <name type="common">Conifer needle endophyte fungus</name>
    <name type="synonym">Phialocephala scopiformis</name>
    <dbReference type="NCBI Taxonomy" id="149040"/>
    <lineage>
        <taxon>Eukaryota</taxon>
        <taxon>Fungi</taxon>
        <taxon>Dikarya</taxon>
        <taxon>Ascomycota</taxon>
        <taxon>Pezizomycotina</taxon>
        <taxon>Leotiomycetes</taxon>
        <taxon>Helotiales</taxon>
        <taxon>Mollisiaceae</taxon>
        <taxon>Mollisia</taxon>
    </lineage>
</organism>
<sequence length="185" mass="19884">MLALLEETILQSNLSPSTHPLANPNRPLKHIPILRLPTLPPRIPIPLIPVPILLPPTHTNPIIIIDIILHKITLCRMHGDRTYQFIGRHRIRPVAQSRPRGLRVHGLDVAGVVEEVDPCELVGRVPDYGGGAEVCAGGGEADGSREAEVVVRDRGRSGDLAGVEGCVFGGGYGFCGESERGCCCC</sequence>
<name>A0A194WZP5_MOLSC</name>
<reference evidence="1 2" key="1">
    <citation type="submission" date="2015-10" db="EMBL/GenBank/DDBJ databases">
        <title>Full genome of DAOMC 229536 Phialocephala scopiformis, a fungal endophyte of spruce producing the potent anti-insectan compound rugulosin.</title>
        <authorList>
            <consortium name="DOE Joint Genome Institute"/>
            <person name="Walker A.K."/>
            <person name="Frasz S.L."/>
            <person name="Seifert K.A."/>
            <person name="Miller J.D."/>
            <person name="Mondo S.J."/>
            <person name="Labutti K."/>
            <person name="Lipzen A."/>
            <person name="Dockter R."/>
            <person name="Kennedy M."/>
            <person name="Grigoriev I.V."/>
            <person name="Spatafora J.W."/>
        </authorList>
    </citation>
    <scope>NUCLEOTIDE SEQUENCE [LARGE SCALE GENOMIC DNA]</scope>
    <source>
        <strain evidence="1 2">CBS 120377</strain>
    </source>
</reference>
<keyword evidence="2" id="KW-1185">Reference proteome</keyword>
<dbReference type="GeneID" id="28831103"/>
<evidence type="ECO:0000313" key="2">
    <source>
        <dbReference type="Proteomes" id="UP000070700"/>
    </source>
</evidence>
<dbReference type="Proteomes" id="UP000070700">
    <property type="component" value="Unassembled WGS sequence"/>
</dbReference>
<dbReference type="EMBL" id="KQ947423">
    <property type="protein sequence ID" value="KUJ13087.1"/>
    <property type="molecule type" value="Genomic_DNA"/>
</dbReference>
<accession>A0A194WZP5</accession>
<proteinExistence type="predicted"/>
<dbReference type="AlphaFoldDB" id="A0A194WZP5"/>
<protein>
    <submittedName>
        <fullName evidence="1">Uncharacterized protein</fullName>
    </submittedName>
</protein>
<dbReference type="RefSeq" id="XP_018067442.1">
    <property type="nucleotide sequence ID" value="XM_018221377.1"/>
</dbReference>